<dbReference type="InterPro" id="IPR000537">
    <property type="entry name" value="UbiA_prenyltransferase"/>
</dbReference>
<evidence type="ECO:0000256" key="8">
    <source>
        <dbReference type="SAM" id="Phobius"/>
    </source>
</evidence>
<evidence type="ECO:0000256" key="6">
    <source>
        <dbReference type="ARBA" id="ARBA00022989"/>
    </source>
</evidence>
<gene>
    <name evidence="10" type="ORF">QBZ16_001017</name>
</gene>
<evidence type="ECO:0000256" key="2">
    <source>
        <dbReference type="ARBA" id="ARBA00004141"/>
    </source>
</evidence>
<dbReference type="AlphaFoldDB" id="A0AAD9IE09"/>
<dbReference type="InterPro" id="IPR044878">
    <property type="entry name" value="UbiA_sf"/>
</dbReference>
<dbReference type="Gene3D" id="1.10.357.140">
    <property type="entry name" value="UbiA prenyltransferase"/>
    <property type="match status" value="1"/>
</dbReference>
<evidence type="ECO:0000256" key="7">
    <source>
        <dbReference type="ARBA" id="ARBA00023136"/>
    </source>
</evidence>
<evidence type="ECO:0000256" key="3">
    <source>
        <dbReference type="ARBA" id="ARBA00005985"/>
    </source>
</evidence>
<sequence>MHSCTMFCAAFLALQLAVGVTWFCTLTPLAKQVGLASVGMVGAYPLMKRVTYWPQLFLGFTYNWGAMMGWAATGLPIRWHVILPLYAAGIFWTLLYDTIYANQDKECDRKVGVKSSALALGELNGAALIGFALASTALLVTTGVAAGSGPAYYVGIAGVALHFTWQLAGLDLNDPGACGDRFRSNTWVGLLVFLGMAADRLLLAI</sequence>
<evidence type="ECO:0000313" key="11">
    <source>
        <dbReference type="Proteomes" id="UP001255856"/>
    </source>
</evidence>
<dbReference type="CDD" id="cd13959">
    <property type="entry name" value="PT_UbiA_COQ2"/>
    <property type="match status" value="1"/>
</dbReference>
<dbReference type="InterPro" id="IPR039653">
    <property type="entry name" value="Prenyltransferase"/>
</dbReference>
<keyword evidence="5 8" id="KW-0812">Transmembrane</keyword>
<evidence type="ECO:0000256" key="4">
    <source>
        <dbReference type="ARBA" id="ARBA00022679"/>
    </source>
</evidence>
<evidence type="ECO:0000256" key="1">
    <source>
        <dbReference type="ARBA" id="ARBA00001946"/>
    </source>
</evidence>
<comment type="similarity">
    <text evidence="3">Belongs to the UbiA prenyltransferase family.</text>
</comment>
<proteinExistence type="inferred from homology"/>
<evidence type="ECO:0000256" key="5">
    <source>
        <dbReference type="ARBA" id="ARBA00022692"/>
    </source>
</evidence>
<accession>A0AAD9IE09</accession>
<feature type="transmembrane region" description="Helical" evidence="8">
    <location>
        <begin position="117"/>
        <end position="140"/>
    </location>
</feature>
<organism evidence="10 11">
    <name type="scientific">Prototheca wickerhamii</name>
    <dbReference type="NCBI Taxonomy" id="3111"/>
    <lineage>
        <taxon>Eukaryota</taxon>
        <taxon>Viridiplantae</taxon>
        <taxon>Chlorophyta</taxon>
        <taxon>core chlorophytes</taxon>
        <taxon>Trebouxiophyceae</taxon>
        <taxon>Chlorellales</taxon>
        <taxon>Chlorellaceae</taxon>
        <taxon>Prototheca</taxon>
    </lineage>
</organism>
<comment type="caution">
    <text evidence="10">The sequence shown here is derived from an EMBL/GenBank/DDBJ whole genome shotgun (WGS) entry which is preliminary data.</text>
</comment>
<protein>
    <submittedName>
        <fullName evidence="10">Uncharacterized protein</fullName>
    </submittedName>
</protein>
<feature type="transmembrane region" description="Helical" evidence="8">
    <location>
        <begin position="184"/>
        <end position="203"/>
    </location>
</feature>
<feature type="transmembrane region" description="Helical" evidence="8">
    <location>
        <begin position="152"/>
        <end position="172"/>
    </location>
</feature>
<comment type="subcellular location">
    <subcellularLocation>
        <location evidence="2">Membrane</location>
        <topology evidence="2">Multi-pass membrane protein</topology>
    </subcellularLocation>
</comment>
<dbReference type="Pfam" id="PF01040">
    <property type="entry name" value="UbiA"/>
    <property type="match status" value="1"/>
</dbReference>
<keyword evidence="6 8" id="KW-1133">Transmembrane helix</keyword>
<dbReference type="FunFam" id="1.20.120.1780:FF:000001">
    <property type="entry name" value="4-hydroxybenzoate octaprenyltransferase"/>
    <property type="match status" value="1"/>
</dbReference>
<dbReference type="EMBL" id="JASFZW010000010">
    <property type="protein sequence ID" value="KAK2076491.1"/>
    <property type="molecule type" value="Genomic_DNA"/>
</dbReference>
<dbReference type="GO" id="GO:0005743">
    <property type="term" value="C:mitochondrial inner membrane"/>
    <property type="evidence" value="ECO:0007669"/>
    <property type="project" value="TreeGrafter"/>
</dbReference>
<evidence type="ECO:0000313" key="10">
    <source>
        <dbReference type="EMBL" id="KAK2076491.1"/>
    </source>
</evidence>
<dbReference type="Gene3D" id="1.20.120.1780">
    <property type="entry name" value="UbiA prenyltransferase"/>
    <property type="match status" value="1"/>
</dbReference>
<comment type="cofactor">
    <cofactor evidence="1">
        <name>Mg(2+)</name>
        <dbReference type="ChEBI" id="CHEBI:18420"/>
    </cofactor>
</comment>
<dbReference type="PANTHER" id="PTHR11048">
    <property type="entry name" value="PRENYLTRANSFERASES"/>
    <property type="match status" value="1"/>
</dbReference>
<dbReference type="GO" id="GO:0016765">
    <property type="term" value="F:transferase activity, transferring alkyl or aryl (other than methyl) groups"/>
    <property type="evidence" value="ECO:0007669"/>
    <property type="project" value="InterPro"/>
</dbReference>
<dbReference type="GO" id="GO:0006744">
    <property type="term" value="P:ubiquinone biosynthetic process"/>
    <property type="evidence" value="ECO:0007669"/>
    <property type="project" value="TreeGrafter"/>
</dbReference>
<feature type="chain" id="PRO_5042085614" evidence="9">
    <location>
        <begin position="20"/>
        <end position="205"/>
    </location>
</feature>
<keyword evidence="9" id="KW-0732">Signal</keyword>
<dbReference type="Proteomes" id="UP001255856">
    <property type="component" value="Unassembled WGS sequence"/>
</dbReference>
<feature type="signal peptide" evidence="9">
    <location>
        <begin position="1"/>
        <end position="19"/>
    </location>
</feature>
<name>A0AAD9IE09_PROWI</name>
<dbReference type="PANTHER" id="PTHR11048:SF28">
    <property type="entry name" value="4-HYDROXYBENZOATE POLYPRENYLTRANSFERASE, MITOCHONDRIAL"/>
    <property type="match status" value="1"/>
</dbReference>
<keyword evidence="4" id="KW-0808">Transferase</keyword>
<feature type="transmembrane region" description="Helical" evidence="8">
    <location>
        <begin position="77"/>
        <end position="96"/>
    </location>
</feature>
<feature type="transmembrane region" description="Helical" evidence="8">
    <location>
        <begin position="53"/>
        <end position="71"/>
    </location>
</feature>
<keyword evidence="7 8" id="KW-0472">Membrane</keyword>
<reference evidence="10" key="1">
    <citation type="submission" date="2021-01" db="EMBL/GenBank/DDBJ databases">
        <authorList>
            <person name="Eckstrom K.M.E."/>
        </authorList>
    </citation>
    <scope>NUCLEOTIDE SEQUENCE</scope>
    <source>
        <strain evidence="10">UVCC 0001</strain>
    </source>
</reference>
<keyword evidence="11" id="KW-1185">Reference proteome</keyword>
<evidence type="ECO:0000256" key="9">
    <source>
        <dbReference type="SAM" id="SignalP"/>
    </source>
</evidence>